<dbReference type="SUPFAM" id="SSF55347">
    <property type="entry name" value="Glyceraldehyde-3-phosphate dehydrogenase-like, C-terminal domain"/>
    <property type="match status" value="1"/>
</dbReference>
<dbReference type="GO" id="GO:0009086">
    <property type="term" value="P:methionine biosynthetic process"/>
    <property type="evidence" value="ECO:0007669"/>
    <property type="project" value="UniProtKB-KW"/>
</dbReference>
<dbReference type="InterPro" id="IPR036291">
    <property type="entry name" value="NAD(P)-bd_dom_sf"/>
</dbReference>
<dbReference type="UniPathway" id="UPA00050">
    <property type="reaction ID" value="UER00063"/>
</dbReference>
<evidence type="ECO:0000256" key="8">
    <source>
        <dbReference type="ARBA" id="ARBA00023002"/>
    </source>
</evidence>
<keyword evidence="10" id="KW-0486">Methionine biosynthesis</keyword>
<gene>
    <name evidence="16" type="primary">hom_1</name>
    <name evidence="16" type="ORF">IBLFYP30_02167</name>
</gene>
<keyword evidence="13" id="KW-0521">NADP</keyword>
<dbReference type="FunFam" id="3.30.360.10:FF:000005">
    <property type="entry name" value="Homoserine dehydrogenase"/>
    <property type="match status" value="1"/>
</dbReference>
<dbReference type="InterPro" id="IPR005106">
    <property type="entry name" value="Asp/hSer_DH_NAD-bd"/>
</dbReference>
<comment type="pathway">
    <text evidence="1">Amino-acid biosynthesis; L-threonine biosynthesis; L-threonine from L-aspartate: step 3/5.</text>
</comment>
<dbReference type="AlphaFoldDB" id="A0A6N3DJL9"/>
<evidence type="ECO:0000256" key="11">
    <source>
        <dbReference type="ARBA" id="ARBA00048841"/>
    </source>
</evidence>
<organism evidence="16">
    <name type="scientific">Intestinibacter bartlettii</name>
    <dbReference type="NCBI Taxonomy" id="261299"/>
    <lineage>
        <taxon>Bacteria</taxon>
        <taxon>Bacillati</taxon>
        <taxon>Bacillota</taxon>
        <taxon>Clostridia</taxon>
        <taxon>Peptostreptococcales</taxon>
        <taxon>Peptostreptococcaceae</taxon>
        <taxon>Intestinibacter</taxon>
    </lineage>
</organism>
<dbReference type="UniPathway" id="UPA00051">
    <property type="reaction ID" value="UER00465"/>
</dbReference>
<sequence>MSNIALIGFGEVGKSFIKLLQIKKDLLPKNTKLKYVIKRDGGIYNKDGLDIDEIIKYTSSNNKIQNHPLWSDISFKDILKNKDVDILIELTSTNIINGEPGYTHIKGALANKINVVTGNKGPILLYYNELKNLALKNNVELKIGCTTGGALPSINVGTKDVLGAQVTEIIGVLNGTTNFILEEMLKNKVEYKDALKKAQDLNIAEKDPSLDVLGIDTGIKMAILSKVIWDVDFEFDKLDIKGIIDVKLNDLLLDNFSGKKTKLIGRAFYLNGNFEFEVKPISIDKYHPLYFVDGKNKGVHYKTDILGDITVTGGASSPLNAAAAILRDLLNITK</sequence>
<feature type="domain" description="Aspartate/homoserine dehydrogenase NAD-binding" evidence="15">
    <location>
        <begin position="8"/>
        <end position="141"/>
    </location>
</feature>
<feature type="binding site" evidence="13">
    <location>
        <begin position="8"/>
        <end position="13"/>
    </location>
    <ligand>
        <name>NADP(+)</name>
        <dbReference type="ChEBI" id="CHEBI:58349"/>
    </ligand>
</feature>
<evidence type="ECO:0000256" key="9">
    <source>
        <dbReference type="ARBA" id="ARBA00023053"/>
    </source>
</evidence>
<dbReference type="PANTHER" id="PTHR43331">
    <property type="entry name" value="HOMOSERINE DEHYDROGENASE"/>
    <property type="match status" value="1"/>
</dbReference>
<proteinExistence type="inferred from homology"/>
<feature type="domain" description="Homoserine dehydrogenase catalytic" evidence="14">
    <location>
        <begin position="152"/>
        <end position="330"/>
    </location>
</feature>
<feature type="binding site" evidence="13">
    <location>
        <position position="120"/>
    </location>
    <ligand>
        <name>NADPH</name>
        <dbReference type="ChEBI" id="CHEBI:57783"/>
    </ligand>
</feature>
<dbReference type="Pfam" id="PF00742">
    <property type="entry name" value="Homoserine_dh"/>
    <property type="match status" value="1"/>
</dbReference>
<protein>
    <recommendedName>
        <fullName evidence="5">Homoserine dehydrogenase</fullName>
        <ecNumber evidence="4">1.1.1.3</ecNumber>
    </recommendedName>
</protein>
<evidence type="ECO:0000256" key="5">
    <source>
        <dbReference type="ARBA" id="ARBA00013376"/>
    </source>
</evidence>
<dbReference type="PIRSF" id="PIRSF036497">
    <property type="entry name" value="HDH_short"/>
    <property type="match status" value="1"/>
</dbReference>
<reference evidence="16" key="1">
    <citation type="submission" date="2019-11" db="EMBL/GenBank/DDBJ databases">
        <authorList>
            <person name="Feng L."/>
        </authorList>
    </citation>
    <scope>NUCLEOTIDE SEQUENCE</scope>
    <source>
        <strain evidence="16">IbartlettiiLFYP30</strain>
    </source>
</reference>
<dbReference type="Pfam" id="PF03447">
    <property type="entry name" value="NAD_binding_3"/>
    <property type="match status" value="1"/>
</dbReference>
<keyword evidence="6" id="KW-0028">Amino-acid biosynthesis</keyword>
<evidence type="ECO:0000256" key="1">
    <source>
        <dbReference type="ARBA" id="ARBA00005056"/>
    </source>
</evidence>
<dbReference type="GO" id="GO:0050661">
    <property type="term" value="F:NADP binding"/>
    <property type="evidence" value="ECO:0007669"/>
    <property type="project" value="InterPro"/>
</dbReference>
<evidence type="ECO:0000256" key="6">
    <source>
        <dbReference type="ARBA" id="ARBA00022605"/>
    </source>
</evidence>
<comment type="catalytic activity">
    <reaction evidence="11">
        <text>L-homoserine + NADP(+) = L-aspartate 4-semialdehyde + NADPH + H(+)</text>
        <dbReference type="Rhea" id="RHEA:15761"/>
        <dbReference type="ChEBI" id="CHEBI:15378"/>
        <dbReference type="ChEBI" id="CHEBI:57476"/>
        <dbReference type="ChEBI" id="CHEBI:57783"/>
        <dbReference type="ChEBI" id="CHEBI:58349"/>
        <dbReference type="ChEBI" id="CHEBI:537519"/>
        <dbReference type="EC" id="1.1.1.3"/>
    </reaction>
    <physiologicalReaction direction="right-to-left" evidence="11">
        <dbReference type="Rhea" id="RHEA:15763"/>
    </physiologicalReaction>
</comment>
<evidence type="ECO:0000256" key="2">
    <source>
        <dbReference type="ARBA" id="ARBA00005062"/>
    </source>
</evidence>
<evidence type="ECO:0000256" key="12">
    <source>
        <dbReference type="PIRSR" id="PIRSR036497-1"/>
    </source>
</evidence>
<keyword evidence="7" id="KW-0791">Threonine biosynthesis</keyword>
<dbReference type="Gene3D" id="3.40.50.720">
    <property type="entry name" value="NAD(P)-binding Rossmann-like Domain"/>
    <property type="match status" value="1"/>
</dbReference>
<dbReference type="InterPro" id="IPR001342">
    <property type="entry name" value="HDH_cat"/>
</dbReference>
<feature type="active site" description="Proton donor" evidence="12">
    <location>
        <position position="220"/>
    </location>
</feature>
<comment type="pathway">
    <text evidence="2">Amino-acid biosynthesis; L-methionine biosynthesis via de novo pathway; L-homoserine from L-aspartate: step 3/3.</text>
</comment>
<evidence type="ECO:0000256" key="13">
    <source>
        <dbReference type="PIRSR" id="PIRSR036497-2"/>
    </source>
</evidence>
<dbReference type="EMBL" id="CACRUE010000033">
    <property type="protein sequence ID" value="VYU25823.1"/>
    <property type="molecule type" value="Genomic_DNA"/>
</dbReference>
<feature type="binding site" evidence="13">
    <location>
        <position position="205"/>
    </location>
    <ligand>
        <name>L-homoserine</name>
        <dbReference type="ChEBI" id="CHEBI:57476"/>
    </ligand>
</feature>
<evidence type="ECO:0000256" key="4">
    <source>
        <dbReference type="ARBA" id="ARBA00013213"/>
    </source>
</evidence>
<dbReference type="PANTHER" id="PTHR43331:SF1">
    <property type="entry name" value="HOMOSERINE DEHYDROGENASE"/>
    <property type="match status" value="1"/>
</dbReference>
<evidence type="ECO:0000313" key="16">
    <source>
        <dbReference type="EMBL" id="VYU25823.1"/>
    </source>
</evidence>
<dbReference type="GO" id="GO:0004412">
    <property type="term" value="F:homoserine dehydrogenase activity"/>
    <property type="evidence" value="ECO:0007669"/>
    <property type="project" value="UniProtKB-EC"/>
</dbReference>
<name>A0A6N3DJL9_9FIRM</name>
<dbReference type="EC" id="1.1.1.3" evidence="4"/>
<dbReference type="InterPro" id="IPR022697">
    <property type="entry name" value="HDH_short"/>
</dbReference>
<dbReference type="RefSeq" id="WP_156530977.1">
    <property type="nucleotide sequence ID" value="NZ_CACRUE010000033.1"/>
</dbReference>
<evidence type="ECO:0000259" key="14">
    <source>
        <dbReference type="Pfam" id="PF00742"/>
    </source>
</evidence>
<accession>A0A6N3DJL9</accession>
<evidence type="ECO:0000256" key="3">
    <source>
        <dbReference type="ARBA" id="ARBA00006753"/>
    </source>
</evidence>
<dbReference type="GO" id="GO:0009088">
    <property type="term" value="P:threonine biosynthetic process"/>
    <property type="evidence" value="ECO:0007669"/>
    <property type="project" value="UniProtKB-UniPathway"/>
</dbReference>
<dbReference type="Gene3D" id="3.30.360.10">
    <property type="entry name" value="Dihydrodipicolinate Reductase, domain 2"/>
    <property type="match status" value="1"/>
</dbReference>
<evidence type="ECO:0000256" key="10">
    <source>
        <dbReference type="ARBA" id="ARBA00023167"/>
    </source>
</evidence>
<keyword evidence="9" id="KW-0915">Sodium</keyword>
<evidence type="ECO:0000259" key="15">
    <source>
        <dbReference type="Pfam" id="PF03447"/>
    </source>
</evidence>
<comment type="similarity">
    <text evidence="3">Belongs to the homoserine dehydrogenase family.</text>
</comment>
<dbReference type="SUPFAM" id="SSF51735">
    <property type="entry name" value="NAD(P)-binding Rossmann-fold domains"/>
    <property type="match status" value="1"/>
</dbReference>
<evidence type="ECO:0000256" key="7">
    <source>
        <dbReference type="ARBA" id="ARBA00022697"/>
    </source>
</evidence>
<keyword evidence="8 16" id="KW-0560">Oxidoreductase</keyword>